<evidence type="ECO:0000313" key="5">
    <source>
        <dbReference type="Proteomes" id="UP000192940"/>
    </source>
</evidence>
<accession>A0A1X7HAS3</accession>
<dbReference type="Pfam" id="PF13320">
    <property type="entry name" value="GH123_cat"/>
    <property type="match status" value="1"/>
</dbReference>
<name>A0A1X7HAS3_9BACL</name>
<evidence type="ECO:0000259" key="3">
    <source>
        <dbReference type="Pfam" id="PF22680"/>
    </source>
</evidence>
<evidence type="ECO:0000256" key="1">
    <source>
        <dbReference type="SAM" id="MobiDB-lite"/>
    </source>
</evidence>
<dbReference type="RefSeq" id="WP_208919261.1">
    <property type="nucleotide sequence ID" value="NZ_LT840184.1"/>
</dbReference>
<organism evidence="4 5">
    <name type="scientific">Paenibacillus uliginis N3/975</name>
    <dbReference type="NCBI Taxonomy" id="1313296"/>
    <lineage>
        <taxon>Bacteria</taxon>
        <taxon>Bacillati</taxon>
        <taxon>Bacillota</taxon>
        <taxon>Bacilli</taxon>
        <taxon>Bacillales</taxon>
        <taxon>Paenibacillaceae</taxon>
        <taxon>Paenibacillus</taxon>
    </lineage>
</organism>
<reference evidence="4 5" key="1">
    <citation type="submission" date="2017-04" db="EMBL/GenBank/DDBJ databases">
        <authorList>
            <person name="Afonso C.L."/>
            <person name="Miller P.J."/>
            <person name="Scott M.A."/>
            <person name="Spackman E."/>
            <person name="Goraichik I."/>
            <person name="Dimitrov K.M."/>
            <person name="Suarez D.L."/>
            <person name="Swayne D.E."/>
        </authorList>
    </citation>
    <scope>NUCLEOTIDE SEQUENCE [LARGE SCALE GENOMIC DNA]</scope>
    <source>
        <strain evidence="4 5">N3/975</strain>
    </source>
</reference>
<feature type="domain" description="Glycoside hydrolase 123 N-terminal" evidence="3">
    <location>
        <begin position="52"/>
        <end position="178"/>
    </location>
</feature>
<evidence type="ECO:0000259" key="2">
    <source>
        <dbReference type="Pfam" id="PF13320"/>
    </source>
</evidence>
<dbReference type="InterPro" id="IPR025150">
    <property type="entry name" value="GH123_cat"/>
</dbReference>
<dbReference type="AlphaFoldDB" id="A0A1X7HAS3"/>
<dbReference type="Proteomes" id="UP000192940">
    <property type="component" value="Chromosome I"/>
</dbReference>
<dbReference type="EMBL" id="LT840184">
    <property type="protein sequence ID" value="SMF82867.1"/>
    <property type="molecule type" value="Genomic_DNA"/>
</dbReference>
<feature type="compositionally biased region" description="Polar residues" evidence="1">
    <location>
        <begin position="1"/>
        <end position="10"/>
    </location>
</feature>
<dbReference type="InterPro" id="IPR053850">
    <property type="entry name" value="Glyco_hydro_123_N_2"/>
</dbReference>
<feature type="region of interest" description="Disordered" evidence="1">
    <location>
        <begin position="1"/>
        <end position="28"/>
    </location>
</feature>
<protein>
    <submittedName>
        <fullName evidence="4">Uncharacterized protein</fullName>
    </submittedName>
</protein>
<evidence type="ECO:0000313" key="4">
    <source>
        <dbReference type="EMBL" id="SMF82867.1"/>
    </source>
</evidence>
<feature type="compositionally biased region" description="Basic and acidic residues" evidence="1">
    <location>
        <begin position="19"/>
        <end position="28"/>
    </location>
</feature>
<keyword evidence="5" id="KW-1185">Reference proteome</keyword>
<dbReference type="Pfam" id="PF22680">
    <property type="entry name" value="Glyco_hydro_123_N_2"/>
    <property type="match status" value="1"/>
</dbReference>
<gene>
    <name evidence="4" type="ORF">SAMN05661091_2255</name>
</gene>
<sequence length="596" mass="67558">MNSERLSVTAMSEDGSSESVREIEASEGRESLKGAVGSTDMHYVVENLFDDYKRVDYNEIVQMAEKTWRGNAWKGDRASAQLVLWSTNQGQEQVTLSVGDLKGDNNHNIDGSRISVHFVKSTKAARGNPSQGNPQEIIPDILGSTDPVNIEPFSVQPIWISIDVPKDAAAGWYKGHVTAASASGDSVSFNFELEVLDLTLPDVKDWGFFLDLWQNPYAVARVNNISSDQLWTKAHFDSMKPHYEMLAAAGQKVITTTVTYDPWNAQTYDIYDTMVKWTKKADGTYEFDFDIFDKWVQFMMDLGINKQIDAYSMVSWASKIKYYDELQNQEITEIVSVTDPSWSGMWRAFLEAFVPHLEEKGWLDITYMANDERSLDEMIKAVDLIEEVSGGRLKVSAAMNYNNLNDPRLDRIHNISVGLIYIEHDSKQLYSVSEHRRSLGLITTIYNCVGHYPNSFIRSNPAESVWVIWYTMRHKTDGYLRWAFDSFVENPFETTDFKTWESGDSAQVYPGVLSTVRFERMKEGIRDAIKVNYITEQDSALGEAIEKEIWKMEAVGFAVDPYNGVKDPGKVNIPQTVNRLKAVLDDASKQLIGAVH</sequence>
<feature type="domain" description="Glycoside hydrolase 123 catalytic" evidence="2">
    <location>
        <begin position="213"/>
        <end position="533"/>
    </location>
</feature>
<proteinExistence type="predicted"/>
<dbReference type="STRING" id="1313296.SAMN05661091_2255"/>